<comment type="caution">
    <text evidence="1">The sequence shown here is derived from an EMBL/GenBank/DDBJ whole genome shotgun (WGS) entry which is preliminary data.</text>
</comment>
<reference evidence="1" key="1">
    <citation type="journal article" date="2014" name="Int. J. Syst. Evol. Microbiol.">
        <title>Complete genome sequence of Corynebacterium casei LMG S-19264T (=DSM 44701T), isolated from a smear-ripened cheese.</title>
        <authorList>
            <consortium name="US DOE Joint Genome Institute (JGI-PGF)"/>
            <person name="Walter F."/>
            <person name="Albersmeier A."/>
            <person name="Kalinowski J."/>
            <person name="Ruckert C."/>
        </authorList>
    </citation>
    <scope>NUCLEOTIDE SEQUENCE</scope>
    <source>
        <strain evidence="1">JCM 17251</strain>
    </source>
</reference>
<sequence length="61" mass="7171">MLKIATRTTINAMIIVEKEIIKDWNVVVEIPLFRGNSNRPVLHQKIDKVKKCKFPLYHKNP</sequence>
<dbReference type="EMBL" id="BMOS01000006">
    <property type="protein sequence ID" value="GGN54059.1"/>
    <property type="molecule type" value="Genomic_DNA"/>
</dbReference>
<organism evidence="1 2">
    <name type="scientific">Oceanobacillus indicireducens</name>
    <dbReference type="NCBI Taxonomy" id="1004261"/>
    <lineage>
        <taxon>Bacteria</taxon>
        <taxon>Bacillati</taxon>
        <taxon>Bacillota</taxon>
        <taxon>Bacilli</taxon>
        <taxon>Bacillales</taxon>
        <taxon>Bacillaceae</taxon>
        <taxon>Oceanobacillus</taxon>
    </lineage>
</organism>
<reference evidence="1" key="2">
    <citation type="submission" date="2020-09" db="EMBL/GenBank/DDBJ databases">
        <authorList>
            <person name="Sun Q."/>
            <person name="Ohkuma M."/>
        </authorList>
    </citation>
    <scope>NUCLEOTIDE SEQUENCE</scope>
    <source>
        <strain evidence="1">JCM 17251</strain>
    </source>
</reference>
<proteinExistence type="predicted"/>
<accession>A0A918D089</accession>
<evidence type="ECO:0000313" key="1">
    <source>
        <dbReference type="EMBL" id="GGN54059.1"/>
    </source>
</evidence>
<protein>
    <submittedName>
        <fullName evidence="1">Uncharacterized protein</fullName>
    </submittedName>
</protein>
<dbReference type="Proteomes" id="UP000624041">
    <property type="component" value="Unassembled WGS sequence"/>
</dbReference>
<keyword evidence="2" id="KW-1185">Reference proteome</keyword>
<gene>
    <name evidence="1" type="ORF">GCM10007971_11240</name>
</gene>
<evidence type="ECO:0000313" key="2">
    <source>
        <dbReference type="Proteomes" id="UP000624041"/>
    </source>
</evidence>
<name>A0A918D089_9BACI</name>
<dbReference type="AlphaFoldDB" id="A0A918D089"/>